<dbReference type="InterPro" id="IPR037522">
    <property type="entry name" value="HD_GYP_dom"/>
</dbReference>
<dbReference type="SUPFAM" id="SSF109604">
    <property type="entry name" value="HD-domain/PDEase-like"/>
    <property type="match status" value="1"/>
</dbReference>
<dbReference type="PROSITE" id="PS50887">
    <property type="entry name" value="GGDEF"/>
    <property type="match status" value="1"/>
</dbReference>
<comment type="caution">
    <text evidence="5">The sequence shown here is derived from an EMBL/GenBank/DDBJ whole genome shotgun (WGS) entry which is preliminary data.</text>
</comment>
<dbReference type="PROSITE" id="PS50112">
    <property type="entry name" value="PAS"/>
    <property type="match status" value="1"/>
</dbReference>
<dbReference type="SUPFAM" id="SSF55073">
    <property type="entry name" value="Nucleotide cyclase"/>
    <property type="match status" value="1"/>
</dbReference>
<dbReference type="InterPro" id="IPR013655">
    <property type="entry name" value="PAS_fold_3"/>
</dbReference>
<dbReference type="Pfam" id="PF00990">
    <property type="entry name" value="GGDEF"/>
    <property type="match status" value="1"/>
</dbReference>
<dbReference type="Proteomes" id="UP000294697">
    <property type="component" value="Unassembled WGS sequence"/>
</dbReference>
<dbReference type="EMBL" id="SODA01000013">
    <property type="protein sequence ID" value="TDW03048.1"/>
    <property type="molecule type" value="Genomic_DNA"/>
</dbReference>
<protein>
    <submittedName>
        <fullName evidence="5">PAS domain S-box-containing protein/diguanylate cyclase (GGDEF)-like protein</fullName>
    </submittedName>
</protein>
<dbReference type="Gene3D" id="3.30.70.270">
    <property type="match status" value="1"/>
</dbReference>
<organism evidence="5 6">
    <name type="scientific">Halanaerobium saccharolyticum</name>
    <dbReference type="NCBI Taxonomy" id="43595"/>
    <lineage>
        <taxon>Bacteria</taxon>
        <taxon>Bacillati</taxon>
        <taxon>Bacillota</taxon>
        <taxon>Clostridia</taxon>
        <taxon>Halanaerobiales</taxon>
        <taxon>Halanaerobiaceae</taxon>
        <taxon>Halanaerobium</taxon>
    </lineage>
</organism>
<reference evidence="5 6" key="1">
    <citation type="submission" date="2019-03" db="EMBL/GenBank/DDBJ databases">
        <title>Subsurface microbial communities from deep shales in Ohio and West Virginia, USA.</title>
        <authorList>
            <person name="Wrighton K."/>
        </authorList>
    </citation>
    <scope>NUCLEOTIDE SEQUENCE [LARGE SCALE GENOMIC DNA]</scope>
    <source>
        <strain evidence="5 6">MSL9.2</strain>
    </source>
</reference>
<dbReference type="AlphaFoldDB" id="A0A4R7YY75"/>
<dbReference type="NCBIfam" id="TIGR00229">
    <property type="entry name" value="sensory_box"/>
    <property type="match status" value="2"/>
</dbReference>
<dbReference type="SMART" id="SM00086">
    <property type="entry name" value="PAC"/>
    <property type="match status" value="1"/>
</dbReference>
<dbReference type="SMART" id="SM00091">
    <property type="entry name" value="PAS"/>
    <property type="match status" value="2"/>
</dbReference>
<dbReference type="InterPro" id="IPR043128">
    <property type="entry name" value="Rev_trsase/Diguanyl_cyclase"/>
</dbReference>
<feature type="domain" description="HD-GYP" evidence="4">
    <location>
        <begin position="582"/>
        <end position="774"/>
    </location>
</feature>
<feature type="domain" description="PAC" evidence="2">
    <location>
        <begin position="379"/>
        <end position="432"/>
    </location>
</feature>
<accession>A0A4R7YY75</accession>
<dbReference type="PROSITE" id="PS51832">
    <property type="entry name" value="HD_GYP"/>
    <property type="match status" value="1"/>
</dbReference>
<dbReference type="RefSeq" id="WP_111572494.1">
    <property type="nucleotide sequence ID" value="NZ_QLME01000014.1"/>
</dbReference>
<dbReference type="SUPFAM" id="SSF55781">
    <property type="entry name" value="GAF domain-like"/>
    <property type="match status" value="1"/>
</dbReference>
<dbReference type="Pfam" id="PF13426">
    <property type="entry name" value="PAS_9"/>
    <property type="match status" value="1"/>
</dbReference>
<evidence type="ECO:0000313" key="6">
    <source>
        <dbReference type="Proteomes" id="UP000294697"/>
    </source>
</evidence>
<dbReference type="SUPFAM" id="SSF55785">
    <property type="entry name" value="PYP-like sensor domain (PAS domain)"/>
    <property type="match status" value="2"/>
</dbReference>
<dbReference type="CDD" id="cd00077">
    <property type="entry name" value="HDc"/>
    <property type="match status" value="1"/>
</dbReference>
<evidence type="ECO:0000259" key="2">
    <source>
        <dbReference type="PROSITE" id="PS50113"/>
    </source>
</evidence>
<dbReference type="InterPro" id="IPR000014">
    <property type="entry name" value="PAS"/>
</dbReference>
<dbReference type="InterPro" id="IPR035965">
    <property type="entry name" value="PAS-like_dom_sf"/>
</dbReference>
<dbReference type="PANTHER" id="PTHR43155">
    <property type="entry name" value="CYCLIC DI-GMP PHOSPHODIESTERASE PA4108-RELATED"/>
    <property type="match status" value="1"/>
</dbReference>
<sequence length="774" mass="89522">MRAQVFSRKKNKLKGIEITDLNKPDINEKFLSKWQNILNLITDMIEVSAALIMKINAESIEVFLKSQNESNPYTTGEKNIVGEGLYCETVLAENKELYIKNALKNKVWKDNPDVGLDMISYYGLPINWPDQKSFGTICILDNKSMDLQNKDKKLLQEFKRIIEEDLELLINQIELSDQKKLFENLFNKSLEGILLMDQDYNVLKANPKFEEVFGYSEDELLGNNIENYIIPEAEKKDFYKYKNQVLKNNNVEAEVKRKTRAGKIKYFSLHVIKVELLTGKVGIYAVYDDITSKKKKDKEIKEIKERLELAIRGANVGVWDWNFKTDELDFNKNWARMLEYDLEELENDVKTWRDLVYAEDKEKIDKSLKEHFEGKKEFYENEHRIQTKSGKLKWIKGIGKIVERDQEGNPLRLVGIHLDINDQKHQEEQIKYLLYKDSLTDLYNRRFFEEEMKRLDTGRQLPVSIIMADVNGLKIINDSFGHQKGDELLIKTAEILKSSLRDEDILARQGGDEFAIILPQTSKEDAQKIINRINEKCENTENDELTVSIALGTATKVTPDPDLTEILKQADNDMYQNKLSESRSTKSKIVKSLVNTLNEKSNETKEHSERMSSLAYEFGKFLDLNNSQLHRLSLLGTLHDIGMITIPESILNKAGKLTEIEWEVVKKHPETGFEIASSSEEFVTIAEDIYAHHERWDGSGYPRQLQEEAIPYLARIITIVDAYDVMTHNTPYKKAVSEEEALAEIKVCAGSQFAPELADSFLEFMKKELFKRGI</sequence>
<evidence type="ECO:0000259" key="3">
    <source>
        <dbReference type="PROSITE" id="PS50887"/>
    </source>
</evidence>
<dbReference type="CDD" id="cd01949">
    <property type="entry name" value="GGDEF"/>
    <property type="match status" value="1"/>
</dbReference>
<dbReference type="Pfam" id="PF13487">
    <property type="entry name" value="HD_5"/>
    <property type="match status" value="1"/>
</dbReference>
<dbReference type="InterPro" id="IPR001610">
    <property type="entry name" value="PAC"/>
</dbReference>
<dbReference type="InterPro" id="IPR029787">
    <property type="entry name" value="Nucleotide_cyclase"/>
</dbReference>
<dbReference type="PROSITE" id="PS50113">
    <property type="entry name" value="PAC"/>
    <property type="match status" value="1"/>
</dbReference>
<dbReference type="InterPro" id="IPR000700">
    <property type="entry name" value="PAS-assoc_C"/>
</dbReference>
<dbReference type="InterPro" id="IPR000160">
    <property type="entry name" value="GGDEF_dom"/>
</dbReference>
<gene>
    <name evidence="5" type="ORF">C8C77_11317</name>
</gene>
<dbReference type="PANTHER" id="PTHR43155:SF2">
    <property type="entry name" value="CYCLIC DI-GMP PHOSPHODIESTERASE PA4108"/>
    <property type="match status" value="1"/>
</dbReference>
<dbReference type="SMART" id="SM00471">
    <property type="entry name" value="HDc"/>
    <property type="match status" value="1"/>
</dbReference>
<evidence type="ECO:0000259" key="1">
    <source>
        <dbReference type="PROSITE" id="PS50112"/>
    </source>
</evidence>
<evidence type="ECO:0000313" key="5">
    <source>
        <dbReference type="EMBL" id="TDW03048.1"/>
    </source>
</evidence>
<dbReference type="OrthoDB" id="9804747at2"/>
<feature type="domain" description="GGDEF" evidence="3">
    <location>
        <begin position="461"/>
        <end position="591"/>
    </location>
</feature>
<proteinExistence type="predicted"/>
<dbReference type="CDD" id="cd00130">
    <property type="entry name" value="PAS"/>
    <property type="match status" value="2"/>
</dbReference>
<dbReference type="SMART" id="SM00267">
    <property type="entry name" value="GGDEF"/>
    <property type="match status" value="1"/>
</dbReference>
<feature type="domain" description="PAS" evidence="1">
    <location>
        <begin position="178"/>
        <end position="249"/>
    </location>
</feature>
<dbReference type="InterPro" id="IPR003607">
    <property type="entry name" value="HD/PDEase_dom"/>
</dbReference>
<name>A0A4R7YY75_9FIRM</name>
<dbReference type="Gene3D" id="3.30.450.20">
    <property type="entry name" value="PAS domain"/>
    <property type="match status" value="2"/>
</dbReference>
<dbReference type="Gene3D" id="1.10.3210.10">
    <property type="entry name" value="Hypothetical protein af1432"/>
    <property type="match status" value="1"/>
</dbReference>
<dbReference type="Pfam" id="PF08447">
    <property type="entry name" value="PAS_3"/>
    <property type="match status" value="1"/>
</dbReference>
<evidence type="ECO:0000259" key="4">
    <source>
        <dbReference type="PROSITE" id="PS51832"/>
    </source>
</evidence>
<dbReference type="NCBIfam" id="TIGR00254">
    <property type="entry name" value="GGDEF"/>
    <property type="match status" value="1"/>
</dbReference>